<accession>A1WLZ6</accession>
<dbReference type="InterPro" id="IPR009057">
    <property type="entry name" value="Homeodomain-like_sf"/>
</dbReference>
<name>A1WLZ6_VEREI</name>
<dbReference type="KEGG" id="vei:Veis_2917"/>
<keyword evidence="4" id="KW-0812">Transmembrane</keyword>
<dbReference type="Gene3D" id="3.40.50.880">
    <property type="match status" value="1"/>
</dbReference>
<dbReference type="SUPFAM" id="SSF52317">
    <property type="entry name" value="Class I glutamine amidotransferase-like"/>
    <property type="match status" value="1"/>
</dbReference>
<evidence type="ECO:0000259" key="5">
    <source>
        <dbReference type="PROSITE" id="PS01124"/>
    </source>
</evidence>
<dbReference type="PANTHER" id="PTHR43130">
    <property type="entry name" value="ARAC-FAMILY TRANSCRIPTIONAL REGULATOR"/>
    <property type="match status" value="1"/>
</dbReference>
<dbReference type="Pfam" id="PF01965">
    <property type="entry name" value="DJ-1_PfpI"/>
    <property type="match status" value="1"/>
</dbReference>
<evidence type="ECO:0000256" key="4">
    <source>
        <dbReference type="SAM" id="Phobius"/>
    </source>
</evidence>
<evidence type="ECO:0000313" key="6">
    <source>
        <dbReference type="EMBL" id="ABM58653.1"/>
    </source>
</evidence>
<dbReference type="InterPro" id="IPR052158">
    <property type="entry name" value="INH-QAR"/>
</dbReference>
<dbReference type="GO" id="GO:0043565">
    <property type="term" value="F:sequence-specific DNA binding"/>
    <property type="evidence" value="ECO:0007669"/>
    <property type="project" value="InterPro"/>
</dbReference>
<evidence type="ECO:0000313" key="7">
    <source>
        <dbReference type="Proteomes" id="UP000000374"/>
    </source>
</evidence>
<dbReference type="Proteomes" id="UP000000374">
    <property type="component" value="Chromosome"/>
</dbReference>
<dbReference type="InterPro" id="IPR018062">
    <property type="entry name" value="HTH_AraC-typ_CS"/>
</dbReference>
<dbReference type="InterPro" id="IPR029062">
    <property type="entry name" value="Class_I_gatase-like"/>
</dbReference>
<keyword evidence="4" id="KW-1133">Transmembrane helix</keyword>
<gene>
    <name evidence="6" type="ordered locus">Veis_2917</name>
</gene>
<dbReference type="HOGENOM" id="CLU_000445_59_0_4"/>
<keyword evidence="3" id="KW-0804">Transcription</keyword>
<feature type="transmembrane region" description="Helical" evidence="4">
    <location>
        <begin position="7"/>
        <end position="26"/>
    </location>
</feature>
<reference evidence="7" key="1">
    <citation type="submission" date="2006-12" db="EMBL/GenBank/DDBJ databases">
        <title>Complete sequence of chromosome 1 of Verminephrobacter eiseniae EF01-2.</title>
        <authorList>
            <person name="Copeland A."/>
            <person name="Lucas S."/>
            <person name="Lapidus A."/>
            <person name="Barry K."/>
            <person name="Detter J.C."/>
            <person name="Glavina del Rio T."/>
            <person name="Dalin E."/>
            <person name="Tice H."/>
            <person name="Pitluck S."/>
            <person name="Chertkov O."/>
            <person name="Brettin T."/>
            <person name="Bruce D."/>
            <person name="Han C."/>
            <person name="Tapia R."/>
            <person name="Gilna P."/>
            <person name="Schmutz J."/>
            <person name="Larimer F."/>
            <person name="Land M."/>
            <person name="Hauser L."/>
            <person name="Kyrpides N."/>
            <person name="Kim E."/>
            <person name="Stahl D."/>
            <person name="Richardson P."/>
        </authorList>
    </citation>
    <scope>NUCLEOTIDE SEQUENCE [LARGE SCALE GENOMIC DNA]</scope>
    <source>
        <strain evidence="7">EF01-2</strain>
    </source>
</reference>
<dbReference type="eggNOG" id="COG4977">
    <property type="taxonomic scope" value="Bacteria"/>
</dbReference>
<dbReference type="InterPro" id="IPR002818">
    <property type="entry name" value="DJ-1/PfpI"/>
</dbReference>
<dbReference type="Gene3D" id="1.10.10.60">
    <property type="entry name" value="Homeodomain-like"/>
    <property type="match status" value="2"/>
</dbReference>
<dbReference type="STRING" id="391735.Veis_2917"/>
<dbReference type="Pfam" id="PF12833">
    <property type="entry name" value="HTH_18"/>
    <property type="match status" value="1"/>
</dbReference>
<dbReference type="InterPro" id="IPR020449">
    <property type="entry name" value="Tscrpt_reg_AraC-type_HTH"/>
</dbReference>
<dbReference type="SMART" id="SM00342">
    <property type="entry name" value="HTH_ARAC"/>
    <property type="match status" value="1"/>
</dbReference>
<keyword evidence="1" id="KW-0805">Transcription regulation</keyword>
<dbReference type="InterPro" id="IPR018060">
    <property type="entry name" value="HTH_AraC"/>
</dbReference>
<keyword evidence="4" id="KW-0472">Membrane</keyword>
<proteinExistence type="predicted"/>
<evidence type="ECO:0000256" key="2">
    <source>
        <dbReference type="ARBA" id="ARBA00023125"/>
    </source>
</evidence>
<dbReference type="PROSITE" id="PS00041">
    <property type="entry name" value="HTH_ARAC_FAMILY_1"/>
    <property type="match status" value="2"/>
</dbReference>
<organism evidence="6 7">
    <name type="scientific">Verminephrobacter eiseniae (strain EF01-2)</name>
    <dbReference type="NCBI Taxonomy" id="391735"/>
    <lineage>
        <taxon>Bacteria</taxon>
        <taxon>Pseudomonadati</taxon>
        <taxon>Pseudomonadota</taxon>
        <taxon>Betaproteobacteria</taxon>
        <taxon>Burkholderiales</taxon>
        <taxon>Comamonadaceae</taxon>
        <taxon>Verminephrobacter</taxon>
    </lineage>
</organism>
<dbReference type="EMBL" id="CP000542">
    <property type="protein sequence ID" value="ABM58653.1"/>
    <property type="molecule type" value="Genomic_DNA"/>
</dbReference>
<evidence type="ECO:0000256" key="1">
    <source>
        <dbReference type="ARBA" id="ARBA00023015"/>
    </source>
</evidence>
<keyword evidence="2" id="KW-0238">DNA-binding</keyword>
<dbReference type="PROSITE" id="PS01124">
    <property type="entry name" value="HTH_ARAC_FAMILY_2"/>
    <property type="match status" value="1"/>
</dbReference>
<dbReference type="GO" id="GO:0003700">
    <property type="term" value="F:DNA-binding transcription factor activity"/>
    <property type="evidence" value="ECO:0007669"/>
    <property type="project" value="InterPro"/>
</dbReference>
<feature type="domain" description="HTH araC/xylS-type" evidence="5">
    <location>
        <begin position="218"/>
        <end position="316"/>
    </location>
</feature>
<dbReference type="PRINTS" id="PR00032">
    <property type="entry name" value="HTHARAC"/>
</dbReference>
<dbReference type="PANTHER" id="PTHR43130:SF3">
    <property type="entry name" value="HTH-TYPE TRANSCRIPTIONAL REGULATOR RV1931C"/>
    <property type="match status" value="1"/>
</dbReference>
<protein>
    <submittedName>
        <fullName evidence="6">Transcriptional regulator, AraC family with amidase-like domain</fullName>
    </submittedName>
</protein>
<dbReference type="SUPFAM" id="SSF46689">
    <property type="entry name" value="Homeodomain-like"/>
    <property type="match status" value="2"/>
</dbReference>
<dbReference type="OrthoDB" id="8543772at2"/>
<dbReference type="AlphaFoldDB" id="A1WLZ6"/>
<dbReference type="CDD" id="cd03136">
    <property type="entry name" value="GATase1_AraC_ArgR_like"/>
    <property type="match status" value="1"/>
</dbReference>
<sequence>MQPARTIRFGVLIFPNFPLMAFSAIIEPLRAANTLSGEPCYSWVTVSPGQDRIHASNGICIEPDFAACDAPTVDRIVVCSGGNADHLVAGDETAWIRRNLLAGARLGAVADAAFFLARRGLLDGHACTLHWTSQPAFRETFPGLDMRPDLYVIDQNRFTSAGGVGSLDMMIEIIARDYGPELSVQVAQWYVHSPLRPDADRRMLALRIRTGILDDLVLRAIALMEDSVEELLRMDALARRLGISADKLERAFKAELSMSPNRYYRSLRLRRAADMLTHSGLPVNEVALACGFANPANFSRAFKDHFGCLPKDVRKRKSVSGESPRPVTAIRQG</sequence>
<evidence type="ECO:0000256" key="3">
    <source>
        <dbReference type="ARBA" id="ARBA00023163"/>
    </source>
</evidence>
<keyword evidence="7" id="KW-1185">Reference proteome</keyword>